<dbReference type="InterPro" id="IPR016130">
    <property type="entry name" value="Tyr_Pase_AS"/>
</dbReference>
<organism evidence="2 3">
    <name type="scientific">Conyzicola lurida</name>
    <dbReference type="NCBI Taxonomy" id="1172621"/>
    <lineage>
        <taxon>Bacteria</taxon>
        <taxon>Bacillati</taxon>
        <taxon>Actinomycetota</taxon>
        <taxon>Actinomycetes</taxon>
        <taxon>Micrococcales</taxon>
        <taxon>Microbacteriaceae</taxon>
        <taxon>Conyzicola</taxon>
    </lineage>
</organism>
<dbReference type="RefSeq" id="WP_184236660.1">
    <property type="nucleotide sequence ID" value="NZ_JACHMJ010000001.1"/>
</dbReference>
<keyword evidence="2" id="KW-0378">Hydrolase</keyword>
<sequence>MSGITIDGTYNARWAILSPGVAPWLARTASLDSVSTAGATQIADLGFALVLDLREDGERALPVHGVPVTHVPLFRLPDGPPASGSLERLYEFLLVERAPQLTEAVAAIADSSGPVLVHCTAGKDRTGLVVALALLAAGHEETDVVADYALSAGVVRAERQAIAEATLLPMNLDAADHAASLRLHLDSPAEAMQHALRTLSALGGAEAFLIRNGLRAEQLQALRRSLGRPIDD</sequence>
<dbReference type="PROSITE" id="PS50056">
    <property type="entry name" value="TYR_PHOSPHATASE_2"/>
    <property type="match status" value="1"/>
</dbReference>
<keyword evidence="3" id="KW-1185">Reference proteome</keyword>
<dbReference type="SUPFAM" id="SSF52799">
    <property type="entry name" value="(Phosphotyrosine protein) phosphatases II"/>
    <property type="match status" value="1"/>
</dbReference>
<evidence type="ECO:0000313" key="3">
    <source>
        <dbReference type="Proteomes" id="UP000536685"/>
    </source>
</evidence>
<proteinExistence type="predicted"/>
<evidence type="ECO:0000313" key="2">
    <source>
        <dbReference type="EMBL" id="MBB5843615.1"/>
    </source>
</evidence>
<dbReference type="Gene3D" id="3.90.190.10">
    <property type="entry name" value="Protein tyrosine phosphatase superfamily"/>
    <property type="match status" value="1"/>
</dbReference>
<dbReference type="AlphaFoldDB" id="A0A841APX2"/>
<dbReference type="PROSITE" id="PS00383">
    <property type="entry name" value="TYR_PHOSPHATASE_1"/>
    <property type="match status" value="1"/>
</dbReference>
<evidence type="ECO:0000259" key="1">
    <source>
        <dbReference type="PROSITE" id="PS50056"/>
    </source>
</evidence>
<dbReference type="InterPro" id="IPR026893">
    <property type="entry name" value="Tyr/Ser_Pase_IphP-type"/>
</dbReference>
<dbReference type="InterPro" id="IPR029021">
    <property type="entry name" value="Prot-tyrosine_phosphatase-like"/>
</dbReference>
<reference evidence="2 3" key="1">
    <citation type="submission" date="2020-08" db="EMBL/GenBank/DDBJ databases">
        <title>Sequencing the genomes of 1000 actinobacteria strains.</title>
        <authorList>
            <person name="Klenk H.-P."/>
        </authorList>
    </citation>
    <scope>NUCLEOTIDE SEQUENCE [LARGE SCALE GENOMIC DNA]</scope>
    <source>
        <strain evidence="2 3">DSM 105784</strain>
    </source>
</reference>
<accession>A0A841APX2</accession>
<feature type="domain" description="Tyrosine specific protein phosphatases" evidence="1">
    <location>
        <begin position="99"/>
        <end position="165"/>
    </location>
</feature>
<dbReference type="InterPro" id="IPR000387">
    <property type="entry name" value="Tyr_Pase_dom"/>
</dbReference>
<dbReference type="Pfam" id="PF13350">
    <property type="entry name" value="Y_phosphatase3"/>
    <property type="match status" value="1"/>
</dbReference>
<name>A0A841APX2_9MICO</name>
<comment type="caution">
    <text evidence="2">The sequence shown here is derived from an EMBL/GenBank/DDBJ whole genome shotgun (WGS) entry which is preliminary data.</text>
</comment>
<protein>
    <submittedName>
        <fullName evidence="2">Protein tyrosine phosphatase (PTP) superfamily phosphohydrolase (DUF442 family)</fullName>
    </submittedName>
</protein>
<dbReference type="EMBL" id="JACHMJ010000001">
    <property type="protein sequence ID" value="MBB5843615.1"/>
    <property type="molecule type" value="Genomic_DNA"/>
</dbReference>
<dbReference type="GO" id="GO:0004721">
    <property type="term" value="F:phosphoprotein phosphatase activity"/>
    <property type="evidence" value="ECO:0007669"/>
    <property type="project" value="InterPro"/>
</dbReference>
<gene>
    <name evidence="2" type="ORF">HD599_001938</name>
</gene>
<dbReference type="Proteomes" id="UP000536685">
    <property type="component" value="Unassembled WGS sequence"/>
</dbReference>